<keyword evidence="5 8" id="KW-0812">Transmembrane</keyword>
<accession>A0A8H9GEQ8</accession>
<organism evidence="9 10">
    <name type="scientific">Promicromonospora citrea</name>
    <dbReference type="NCBI Taxonomy" id="43677"/>
    <lineage>
        <taxon>Bacteria</taxon>
        <taxon>Bacillati</taxon>
        <taxon>Actinomycetota</taxon>
        <taxon>Actinomycetes</taxon>
        <taxon>Micrococcales</taxon>
        <taxon>Promicromonosporaceae</taxon>
        <taxon>Promicromonospora</taxon>
    </lineage>
</organism>
<feature type="transmembrane region" description="Helical" evidence="8">
    <location>
        <begin position="96"/>
        <end position="116"/>
    </location>
</feature>
<keyword evidence="10" id="KW-1185">Reference proteome</keyword>
<evidence type="ECO:0000256" key="1">
    <source>
        <dbReference type="ARBA" id="ARBA00004651"/>
    </source>
</evidence>
<dbReference type="EMBL" id="BMPT01000003">
    <property type="protein sequence ID" value="GGM15661.1"/>
    <property type="molecule type" value="Genomic_DNA"/>
</dbReference>
<evidence type="ECO:0000256" key="3">
    <source>
        <dbReference type="ARBA" id="ARBA00022448"/>
    </source>
</evidence>
<evidence type="ECO:0000256" key="8">
    <source>
        <dbReference type="RuleBase" id="RU363041"/>
    </source>
</evidence>
<feature type="transmembrane region" description="Helical" evidence="8">
    <location>
        <begin position="30"/>
        <end position="60"/>
    </location>
</feature>
<dbReference type="Proteomes" id="UP000655589">
    <property type="component" value="Unassembled WGS sequence"/>
</dbReference>
<dbReference type="Pfam" id="PF01925">
    <property type="entry name" value="TauE"/>
    <property type="match status" value="1"/>
</dbReference>
<comment type="subcellular location">
    <subcellularLocation>
        <location evidence="1 8">Cell membrane</location>
        <topology evidence="1 8">Multi-pass membrane protein</topology>
    </subcellularLocation>
</comment>
<evidence type="ECO:0000313" key="10">
    <source>
        <dbReference type="Proteomes" id="UP000655589"/>
    </source>
</evidence>
<evidence type="ECO:0000313" key="9">
    <source>
        <dbReference type="EMBL" id="GGM15661.1"/>
    </source>
</evidence>
<proteinExistence type="inferred from homology"/>
<reference evidence="9" key="1">
    <citation type="journal article" date="2014" name="Int. J. Syst. Evol. Microbiol.">
        <title>Complete genome sequence of Corynebacterium casei LMG S-19264T (=DSM 44701T), isolated from a smear-ripened cheese.</title>
        <authorList>
            <consortium name="US DOE Joint Genome Institute (JGI-PGF)"/>
            <person name="Walter F."/>
            <person name="Albersmeier A."/>
            <person name="Kalinowski J."/>
            <person name="Ruckert C."/>
        </authorList>
    </citation>
    <scope>NUCLEOTIDE SEQUENCE</scope>
    <source>
        <strain evidence="9">JCM 3051</strain>
    </source>
</reference>
<dbReference type="RefSeq" id="WP_171105985.1">
    <property type="nucleotide sequence ID" value="NZ_BMPT01000003.1"/>
</dbReference>
<dbReference type="InterPro" id="IPR052017">
    <property type="entry name" value="TSUP"/>
</dbReference>
<evidence type="ECO:0000256" key="5">
    <source>
        <dbReference type="ARBA" id="ARBA00022692"/>
    </source>
</evidence>
<name>A0A8H9GEQ8_9MICO</name>
<dbReference type="AlphaFoldDB" id="A0A8H9GEQ8"/>
<gene>
    <name evidence="9" type="ORF">GCM10010102_09090</name>
</gene>
<comment type="caution">
    <text evidence="9">The sequence shown here is derived from an EMBL/GenBank/DDBJ whole genome shotgun (WGS) entry which is preliminary data.</text>
</comment>
<evidence type="ECO:0000256" key="2">
    <source>
        <dbReference type="ARBA" id="ARBA00009142"/>
    </source>
</evidence>
<evidence type="ECO:0000256" key="7">
    <source>
        <dbReference type="ARBA" id="ARBA00023136"/>
    </source>
</evidence>
<protein>
    <recommendedName>
        <fullName evidence="8">Probable membrane transporter protein</fullName>
    </recommendedName>
</protein>
<reference evidence="9" key="2">
    <citation type="submission" date="2020-09" db="EMBL/GenBank/DDBJ databases">
        <authorList>
            <person name="Sun Q."/>
            <person name="Ohkuma M."/>
        </authorList>
    </citation>
    <scope>NUCLEOTIDE SEQUENCE</scope>
    <source>
        <strain evidence="9">JCM 3051</strain>
    </source>
</reference>
<dbReference type="InterPro" id="IPR002781">
    <property type="entry name" value="TM_pro_TauE-like"/>
</dbReference>
<dbReference type="GO" id="GO:0005886">
    <property type="term" value="C:plasma membrane"/>
    <property type="evidence" value="ECO:0007669"/>
    <property type="project" value="UniProtKB-SubCell"/>
</dbReference>
<feature type="transmembrane region" description="Helical" evidence="8">
    <location>
        <begin position="72"/>
        <end position="90"/>
    </location>
</feature>
<evidence type="ECO:0000256" key="6">
    <source>
        <dbReference type="ARBA" id="ARBA00022989"/>
    </source>
</evidence>
<keyword evidence="6 8" id="KW-1133">Transmembrane helix</keyword>
<feature type="transmembrane region" description="Helical" evidence="8">
    <location>
        <begin position="228"/>
        <end position="246"/>
    </location>
</feature>
<dbReference type="PANTHER" id="PTHR30269:SF37">
    <property type="entry name" value="MEMBRANE TRANSPORTER PROTEIN"/>
    <property type="match status" value="1"/>
</dbReference>
<keyword evidence="4 8" id="KW-1003">Cell membrane</keyword>
<comment type="similarity">
    <text evidence="2 8">Belongs to the 4-toluene sulfonate uptake permease (TSUP) (TC 2.A.102) family.</text>
</comment>
<keyword evidence="7 8" id="KW-0472">Membrane</keyword>
<dbReference type="PANTHER" id="PTHR30269">
    <property type="entry name" value="TRANSMEMBRANE PROTEIN YFCA"/>
    <property type="match status" value="1"/>
</dbReference>
<keyword evidence="3" id="KW-0813">Transport</keyword>
<sequence length="249" mass="25402">MEIGAVVAAGVAVLVGAGLQRVAGMGLGLVAAPVLTVLLGASVGVLVSNVAAIATALLVLRALRDRVDWRRVGTILPLMLVGSLLGALTVREADSAWLDVIVGGSVLVALAASALLRRRVRISGRPVAVLTGLAAGFMNTTSGVAAPAWTAYALATRWDHRSFAATMQPLLLVMNTMSVATKLGLGAIPAHATPAWWVWPVLLACVGAGVLLGTVLSRRVPTPVAARIALLVALAGALTALVRGLLTVW</sequence>
<feature type="transmembrane region" description="Helical" evidence="8">
    <location>
        <begin position="196"/>
        <end position="216"/>
    </location>
</feature>
<evidence type="ECO:0000256" key="4">
    <source>
        <dbReference type="ARBA" id="ARBA00022475"/>
    </source>
</evidence>